<accession>A0A7R9Z1F5</accession>
<feature type="chain" id="PRO_5031220746" evidence="1">
    <location>
        <begin position="23"/>
        <end position="178"/>
    </location>
</feature>
<reference evidence="2" key="1">
    <citation type="submission" date="2021-01" db="EMBL/GenBank/DDBJ databases">
        <authorList>
            <person name="Corre E."/>
            <person name="Pelletier E."/>
            <person name="Niang G."/>
            <person name="Scheremetjew M."/>
            <person name="Finn R."/>
            <person name="Kale V."/>
            <person name="Holt S."/>
            <person name="Cochrane G."/>
            <person name="Meng A."/>
            <person name="Brown T."/>
            <person name="Cohen L."/>
        </authorList>
    </citation>
    <scope>NUCLEOTIDE SEQUENCE</scope>
    <source>
        <strain evidence="2">CCMP219</strain>
    </source>
</reference>
<sequence length="178" mass="18808">MGHIRKAVLGSIVGYCAVRVLADIVTGGLAEATFLSADVASALVAVGELVDEVSKYSEAAGAVEGALELSSAVQNALKDGVITAEEAAQLGEQGVDTTGTFRDIAKAFKEQAEQEGTCSNNRISYAQARSIAQRVARCRIALCAASNKGSKTLDTERTHVQACMYECEPEEEHRKVRS</sequence>
<keyword evidence="1" id="KW-0732">Signal</keyword>
<dbReference type="EMBL" id="HBEC01032697">
    <property type="protein sequence ID" value="CAD8299649.1"/>
    <property type="molecule type" value="Transcribed_RNA"/>
</dbReference>
<feature type="signal peptide" evidence="1">
    <location>
        <begin position="1"/>
        <end position="22"/>
    </location>
</feature>
<name>A0A7R9Z1F5_9CHLO</name>
<protein>
    <submittedName>
        <fullName evidence="2">Uncharacterized protein</fullName>
    </submittedName>
</protein>
<proteinExistence type="predicted"/>
<organism evidence="2">
    <name type="scientific">Chlamydomonas euryale</name>
    <dbReference type="NCBI Taxonomy" id="1486919"/>
    <lineage>
        <taxon>Eukaryota</taxon>
        <taxon>Viridiplantae</taxon>
        <taxon>Chlorophyta</taxon>
        <taxon>core chlorophytes</taxon>
        <taxon>Chlorophyceae</taxon>
        <taxon>CS clade</taxon>
        <taxon>Chlamydomonadales</taxon>
        <taxon>Chlamydomonadaceae</taxon>
        <taxon>Chlamydomonas</taxon>
    </lineage>
</organism>
<dbReference type="AlphaFoldDB" id="A0A7R9Z1F5"/>
<gene>
    <name evidence="2" type="ORF">CEUR00632_LOCUS15162</name>
</gene>
<evidence type="ECO:0000256" key="1">
    <source>
        <dbReference type="SAM" id="SignalP"/>
    </source>
</evidence>
<evidence type="ECO:0000313" key="2">
    <source>
        <dbReference type="EMBL" id="CAD8299649.1"/>
    </source>
</evidence>